<sequence>MTPEDPRRDADDDLREALQRAVADVEPSYRLDRIRTRTRSDPRSGSPEEGPMKKNARTWLVGATGAVIATAAVIVTLAVVGGGDDDTAPTAGDPTSSASPSERPSETASSAPRPTPPASSAPEPGPSQGAETGDGGGVEVVVPVYYTVDTPQGARLVREFRRVGAAGDSAEDRATAALDAAVGLAPADPDYTTGWPSDASVEVVRRSDDWLVTVASAETDLRAVPDGTDPGTAETMRQQLVYTLQAVLQERPPIELVASDGGEGGPLLGGTSGPVEAADELDALALMNITNPVEGQVVRGDTLRADGRSSGFEATVVWEVRAGGADGEVVEEGSATAEGWMDALYPWSFEVDVADLEPGDYTLVVRNDDPTGGTEGIGDSADTKAFTLE</sequence>
<protein>
    <recommendedName>
        <fullName evidence="7">GerMN domain-containing protein</fullName>
    </recommendedName>
</protein>
<keyword evidence="2" id="KW-1133">Transmembrane helix</keyword>
<dbReference type="RefSeq" id="WP_344009006.1">
    <property type="nucleotide sequence ID" value="NZ_BAAAMY010000014.1"/>
</dbReference>
<evidence type="ECO:0000313" key="6">
    <source>
        <dbReference type="Proteomes" id="UP001501612"/>
    </source>
</evidence>
<keyword evidence="2" id="KW-0472">Membrane</keyword>
<comment type="caution">
    <text evidence="5">The sequence shown here is derived from an EMBL/GenBank/DDBJ whole genome shotgun (WGS) entry which is preliminary data.</text>
</comment>
<feature type="region of interest" description="Disordered" evidence="1">
    <location>
        <begin position="20"/>
        <end position="56"/>
    </location>
</feature>
<dbReference type="EMBL" id="BAAAMY010000014">
    <property type="protein sequence ID" value="GAA1929967.1"/>
    <property type="molecule type" value="Genomic_DNA"/>
</dbReference>
<evidence type="ECO:0008006" key="7">
    <source>
        <dbReference type="Google" id="ProtNLM"/>
    </source>
</evidence>
<evidence type="ECO:0000256" key="2">
    <source>
        <dbReference type="SAM" id="Phobius"/>
    </source>
</evidence>
<proteinExistence type="predicted"/>
<feature type="region of interest" description="Disordered" evidence="1">
    <location>
        <begin position="366"/>
        <end position="389"/>
    </location>
</feature>
<organism evidence="5 6">
    <name type="scientific">Nocardioides lentus</name>
    <dbReference type="NCBI Taxonomy" id="338077"/>
    <lineage>
        <taxon>Bacteria</taxon>
        <taxon>Bacillati</taxon>
        <taxon>Actinomycetota</taxon>
        <taxon>Actinomycetes</taxon>
        <taxon>Propionibacteriales</taxon>
        <taxon>Nocardioidaceae</taxon>
        <taxon>Nocardioides</taxon>
    </lineage>
</organism>
<evidence type="ECO:0000259" key="3">
    <source>
        <dbReference type="Pfam" id="PF10646"/>
    </source>
</evidence>
<name>A0ABP5B3Y1_9ACTN</name>
<dbReference type="InterPro" id="IPR018911">
    <property type="entry name" value="Gmad2_Ig-like_dom"/>
</dbReference>
<evidence type="ECO:0000259" key="4">
    <source>
        <dbReference type="Pfam" id="PF10648"/>
    </source>
</evidence>
<keyword evidence="6" id="KW-1185">Reference proteome</keyword>
<feature type="transmembrane region" description="Helical" evidence="2">
    <location>
        <begin position="59"/>
        <end position="80"/>
    </location>
</feature>
<feature type="region of interest" description="Disordered" evidence="1">
    <location>
        <begin position="85"/>
        <end position="136"/>
    </location>
</feature>
<evidence type="ECO:0000313" key="5">
    <source>
        <dbReference type="EMBL" id="GAA1929967.1"/>
    </source>
</evidence>
<feature type="domain" description="GerMN" evidence="3">
    <location>
        <begin position="143"/>
        <end position="246"/>
    </location>
</feature>
<accession>A0ABP5B3Y1</accession>
<dbReference type="Pfam" id="PF10646">
    <property type="entry name" value="Germane"/>
    <property type="match status" value="1"/>
</dbReference>
<reference evidence="6" key="1">
    <citation type="journal article" date="2019" name="Int. J. Syst. Evol. Microbiol.">
        <title>The Global Catalogue of Microorganisms (GCM) 10K type strain sequencing project: providing services to taxonomists for standard genome sequencing and annotation.</title>
        <authorList>
            <consortium name="The Broad Institute Genomics Platform"/>
            <consortium name="The Broad Institute Genome Sequencing Center for Infectious Disease"/>
            <person name="Wu L."/>
            <person name="Ma J."/>
        </authorList>
    </citation>
    <scope>NUCLEOTIDE SEQUENCE [LARGE SCALE GENOMIC DNA]</scope>
    <source>
        <strain evidence="6">JCM 14046</strain>
    </source>
</reference>
<dbReference type="Pfam" id="PF10648">
    <property type="entry name" value="Gmad2"/>
    <property type="match status" value="1"/>
</dbReference>
<feature type="compositionally biased region" description="Pro residues" evidence="1">
    <location>
        <begin position="113"/>
        <end position="125"/>
    </location>
</feature>
<keyword evidence="2" id="KW-0812">Transmembrane</keyword>
<gene>
    <name evidence="5" type="ORF">GCM10009737_34800</name>
</gene>
<dbReference type="Proteomes" id="UP001501612">
    <property type="component" value="Unassembled WGS sequence"/>
</dbReference>
<feature type="domain" description="Bacterial spore germination immunoglobulin-like" evidence="4">
    <location>
        <begin position="288"/>
        <end position="373"/>
    </location>
</feature>
<feature type="compositionally biased region" description="Basic and acidic residues" evidence="1">
    <location>
        <begin position="27"/>
        <end position="42"/>
    </location>
</feature>
<dbReference type="InterPro" id="IPR019606">
    <property type="entry name" value="GerMN"/>
</dbReference>
<evidence type="ECO:0000256" key="1">
    <source>
        <dbReference type="SAM" id="MobiDB-lite"/>
    </source>
</evidence>